<sequence length="273" mass="29778">MVPDDRQALLDAMMDADAYIFATPIYSHSPAGFLKAILDRICGPFTDATFVDTVVQMRKAGDPHFAHMKVDERVLKPRVAGFIAIGGSSTPDQITMALPILHTLIYPMHVKVVDQVVFQTCGTPGSIIARAQGSFVERATQLGKNVASQIGKSFDDASYLGDEPEGACPYCHLAKVDMFYGTENKIGCVSCGAQGVLKVDPDGIIRPVWNKNCGVSSITWAGKKLHVGDIHKESAAETFDIQNCTGFDLKRQQWREVAVPLVELPSQRAYCML</sequence>
<gene>
    <name evidence="1" type="ORF">H2198_003002</name>
</gene>
<dbReference type="Proteomes" id="UP001172386">
    <property type="component" value="Unassembled WGS sequence"/>
</dbReference>
<proteinExistence type="predicted"/>
<protein>
    <submittedName>
        <fullName evidence="1">Uncharacterized protein</fullName>
    </submittedName>
</protein>
<accession>A0ACC3ADC6</accession>
<keyword evidence="2" id="KW-1185">Reference proteome</keyword>
<comment type="caution">
    <text evidence="1">The sequence shown here is derived from an EMBL/GenBank/DDBJ whole genome shotgun (WGS) entry which is preliminary data.</text>
</comment>
<reference evidence="1" key="1">
    <citation type="submission" date="2022-10" db="EMBL/GenBank/DDBJ databases">
        <title>Culturing micro-colonial fungi from biological soil crusts in the Mojave desert and describing Neophaeococcomyces mojavensis, and introducing the new genera and species Taxawa tesnikishii.</title>
        <authorList>
            <person name="Kurbessoian T."/>
            <person name="Stajich J.E."/>
        </authorList>
    </citation>
    <scope>NUCLEOTIDE SEQUENCE</scope>
    <source>
        <strain evidence="1">JES_112</strain>
    </source>
</reference>
<organism evidence="1 2">
    <name type="scientific">Neophaeococcomyces mojaviensis</name>
    <dbReference type="NCBI Taxonomy" id="3383035"/>
    <lineage>
        <taxon>Eukaryota</taxon>
        <taxon>Fungi</taxon>
        <taxon>Dikarya</taxon>
        <taxon>Ascomycota</taxon>
        <taxon>Pezizomycotina</taxon>
        <taxon>Eurotiomycetes</taxon>
        <taxon>Chaetothyriomycetidae</taxon>
        <taxon>Chaetothyriales</taxon>
        <taxon>Chaetothyriales incertae sedis</taxon>
        <taxon>Neophaeococcomyces</taxon>
    </lineage>
</organism>
<name>A0ACC3ADC6_9EURO</name>
<evidence type="ECO:0000313" key="2">
    <source>
        <dbReference type="Proteomes" id="UP001172386"/>
    </source>
</evidence>
<dbReference type="EMBL" id="JAPDRQ010000038">
    <property type="protein sequence ID" value="KAJ9659589.1"/>
    <property type="molecule type" value="Genomic_DNA"/>
</dbReference>
<evidence type="ECO:0000313" key="1">
    <source>
        <dbReference type="EMBL" id="KAJ9659589.1"/>
    </source>
</evidence>